<feature type="region of interest" description="Disordered" evidence="1">
    <location>
        <begin position="140"/>
        <end position="199"/>
    </location>
</feature>
<dbReference type="EMBL" id="CAEZUU010000057">
    <property type="protein sequence ID" value="CAB4610738.1"/>
    <property type="molecule type" value="Genomic_DNA"/>
</dbReference>
<name>A0A6J6HQA2_9ZZZZ</name>
<reference evidence="2" key="1">
    <citation type="submission" date="2020-05" db="EMBL/GenBank/DDBJ databases">
        <authorList>
            <person name="Chiriac C."/>
            <person name="Salcher M."/>
            <person name="Ghai R."/>
            <person name="Kavagutti S V."/>
        </authorList>
    </citation>
    <scope>NUCLEOTIDE SEQUENCE</scope>
</reference>
<organism evidence="2">
    <name type="scientific">freshwater metagenome</name>
    <dbReference type="NCBI Taxonomy" id="449393"/>
    <lineage>
        <taxon>unclassified sequences</taxon>
        <taxon>metagenomes</taxon>
        <taxon>ecological metagenomes</taxon>
    </lineage>
</organism>
<sequence>MVRNCTSGQRSFAFCSTSFSASESLPVIKPILFGRNGNGCLRSMEVRPSTVSCARRRSMRSSSSPRPTLRISITCMVSLPPFGQKAGLIKARTRSPCFRSFGILATFQEWIETLFSICRSRNSPNIFEAPILIEASSPSIHSTPRRSIHSLRVSDSRETGQGESSELTLEAPASSSSLIRPPAVSHHNPSMTRLSLRGD</sequence>
<proteinExistence type="predicted"/>
<gene>
    <name evidence="2" type="ORF">UFOPK1857_00398</name>
</gene>
<accession>A0A6J6HQA2</accession>
<dbReference type="AlphaFoldDB" id="A0A6J6HQA2"/>
<protein>
    <submittedName>
        <fullName evidence="2">Unannotated protein</fullName>
    </submittedName>
</protein>
<feature type="compositionally biased region" description="Polar residues" evidence="1">
    <location>
        <begin position="161"/>
        <end position="178"/>
    </location>
</feature>
<evidence type="ECO:0000256" key="1">
    <source>
        <dbReference type="SAM" id="MobiDB-lite"/>
    </source>
</evidence>
<evidence type="ECO:0000313" key="2">
    <source>
        <dbReference type="EMBL" id="CAB4610738.1"/>
    </source>
</evidence>